<protein>
    <submittedName>
        <fullName evidence="3">Uncharacterized protein</fullName>
    </submittedName>
</protein>
<evidence type="ECO:0000256" key="2">
    <source>
        <dbReference type="SAM" id="SignalP"/>
    </source>
</evidence>
<feature type="signal peptide" evidence="2">
    <location>
        <begin position="1"/>
        <end position="22"/>
    </location>
</feature>
<name>A0A926NU46_9SPHI</name>
<keyword evidence="4" id="KW-1185">Reference proteome</keyword>
<dbReference type="Proteomes" id="UP000619078">
    <property type="component" value="Unassembled WGS sequence"/>
</dbReference>
<accession>A0A926NU46</accession>
<reference evidence="3" key="1">
    <citation type="submission" date="2020-09" db="EMBL/GenBank/DDBJ databases">
        <title>Novel species of Mucilaginibacter isolated from a glacier on the Tibetan Plateau.</title>
        <authorList>
            <person name="Liu Q."/>
            <person name="Xin Y.-H."/>
        </authorList>
    </citation>
    <scope>NUCLEOTIDE SEQUENCE</scope>
    <source>
        <strain evidence="3">ZB1P21</strain>
    </source>
</reference>
<dbReference type="AlphaFoldDB" id="A0A926NU46"/>
<evidence type="ECO:0000313" key="4">
    <source>
        <dbReference type="Proteomes" id="UP000619078"/>
    </source>
</evidence>
<dbReference type="EMBL" id="JACWMX010000005">
    <property type="protein sequence ID" value="MBD1394035.1"/>
    <property type="molecule type" value="Genomic_DNA"/>
</dbReference>
<sequence length="292" mass="31241">MKQNLPLLFCALTMAITGTANAQSNKPGNMLAPPARVLVDGSLKEWGDSLRYINDEKKIPYTLANDQENLYVAIRISDRTEQARILNAGITISIDPKGKKKEAFTMTFPLSDPGTKTQLGYRKDDNGDLSQQDRDELMRERITTLRNIKVTGFKDVAYEMITTSNTYGFKAAVDYDKDGKLVCEAAIPLKFFHADSPSKNEWAFNFKINGVQKPAAGGPGGENPGGGMGGGRGGRGGGGGMGGGGMGGGRGGMGGGGRGGRGGARGNSESNSFDRSELFKSVDFWEKFYLAK</sequence>
<dbReference type="Gene3D" id="2.60.40.1190">
    <property type="match status" value="1"/>
</dbReference>
<feature type="chain" id="PRO_5036952646" evidence="2">
    <location>
        <begin position="23"/>
        <end position="292"/>
    </location>
</feature>
<feature type="compositionally biased region" description="Gly residues" evidence="1">
    <location>
        <begin position="217"/>
        <end position="265"/>
    </location>
</feature>
<dbReference type="SUPFAM" id="SSF49344">
    <property type="entry name" value="CBD9-like"/>
    <property type="match status" value="1"/>
</dbReference>
<gene>
    <name evidence="3" type="ORF">IDJ76_13080</name>
</gene>
<organism evidence="3 4">
    <name type="scientific">Mucilaginibacter glaciei</name>
    <dbReference type="NCBI Taxonomy" id="2772109"/>
    <lineage>
        <taxon>Bacteria</taxon>
        <taxon>Pseudomonadati</taxon>
        <taxon>Bacteroidota</taxon>
        <taxon>Sphingobacteriia</taxon>
        <taxon>Sphingobacteriales</taxon>
        <taxon>Sphingobacteriaceae</taxon>
        <taxon>Mucilaginibacter</taxon>
    </lineage>
</organism>
<dbReference type="RefSeq" id="WP_191163781.1">
    <property type="nucleotide sequence ID" value="NZ_JACWMX010000005.1"/>
</dbReference>
<evidence type="ECO:0000256" key="1">
    <source>
        <dbReference type="SAM" id="MobiDB-lite"/>
    </source>
</evidence>
<feature type="region of interest" description="Disordered" evidence="1">
    <location>
        <begin position="215"/>
        <end position="274"/>
    </location>
</feature>
<keyword evidence="2" id="KW-0732">Signal</keyword>
<comment type="caution">
    <text evidence="3">The sequence shown here is derived from an EMBL/GenBank/DDBJ whole genome shotgun (WGS) entry which is preliminary data.</text>
</comment>
<proteinExistence type="predicted"/>
<evidence type="ECO:0000313" key="3">
    <source>
        <dbReference type="EMBL" id="MBD1394035.1"/>
    </source>
</evidence>